<dbReference type="SUPFAM" id="SSF55486">
    <property type="entry name" value="Metalloproteases ('zincins'), catalytic domain"/>
    <property type="match status" value="1"/>
</dbReference>
<protein>
    <submittedName>
        <fullName evidence="3">Peptidase M61</fullName>
    </submittedName>
</protein>
<dbReference type="Gene3D" id="2.30.42.10">
    <property type="match status" value="1"/>
</dbReference>
<dbReference type="Proteomes" id="UP000321532">
    <property type="component" value="Unassembled WGS sequence"/>
</dbReference>
<sequence length="600" mass="67975">MLKLIHSKFLFSSLFLFLQAALIIQAAPKLAYTVSMEEPQTHYFQVEMTLTDMKQRYLDLKMATWTPGSYLIREYARHVEGFEASAGNQNLRAEKINKNTWRVYANNANQVKVKYKVYAFDLTVRTNFLDQSHGYLNGAALFLYPDKKLNLASTVTIKPYHQWKEISTGLQSVGGNKWVLQAPNFDVLADSPIEIGNQEIFTFEAAGVPHSVAIYGKPLYNQQRLKADMIKIVEAATAVTGENPNRNYTFIVHCGPGIGGGLEHLNSTTVQTSLFFATTEKTYKGFLGLISHEYFHLWNVKRIRPIALGPFDYENENYSNMLWVSEGITSYYDDLFMRRQGIYTPEQYLEIAAGSITGIENTPGNKVQSATEASFDAWIKNYRPNENSANATISYYSRGAVIGNLLDLEIMGATRGQKTLDDVFRYLWTEYYKKQKRGYTDEEFKRAVERVAGHNLDAFFKEHVAGTKTFDYNKYFGYAGLKLVNQQEGKTEAFLGANTSAATGKLLVTSVRRDSPAWQHGINVNDEILALNGFRVGTDLNALVQMYRPNDKVKVTVARAGRLLDLEVTLTNNPTVSYKLEKLPNATPEQVLVYNKWLRI</sequence>
<dbReference type="InterPro" id="IPR027268">
    <property type="entry name" value="Peptidase_M4/M1_CTD_sf"/>
</dbReference>
<dbReference type="InterPro" id="IPR036034">
    <property type="entry name" value="PDZ_sf"/>
</dbReference>
<reference evidence="3 4" key="1">
    <citation type="submission" date="2019-07" db="EMBL/GenBank/DDBJ databases">
        <title>Whole genome shotgun sequence of Adhaeribacter aerolatus NBRC 106133.</title>
        <authorList>
            <person name="Hosoyama A."/>
            <person name="Uohara A."/>
            <person name="Ohji S."/>
            <person name="Ichikawa N."/>
        </authorList>
    </citation>
    <scope>NUCLEOTIDE SEQUENCE [LARGE SCALE GENOMIC DNA]</scope>
    <source>
        <strain evidence="3 4">NBRC 106133</strain>
    </source>
</reference>
<dbReference type="Gene3D" id="2.60.40.3650">
    <property type="match status" value="1"/>
</dbReference>
<evidence type="ECO:0000313" key="4">
    <source>
        <dbReference type="Proteomes" id="UP000321532"/>
    </source>
</evidence>
<dbReference type="PROSITE" id="PS50106">
    <property type="entry name" value="PDZ"/>
    <property type="match status" value="1"/>
</dbReference>
<accession>A0A512B2F9</accession>
<dbReference type="Pfam" id="PF05299">
    <property type="entry name" value="Peptidase_M61"/>
    <property type="match status" value="1"/>
</dbReference>
<dbReference type="Pfam" id="PF17899">
    <property type="entry name" value="Peptidase_M61_N"/>
    <property type="match status" value="1"/>
</dbReference>
<dbReference type="InterPro" id="IPR001478">
    <property type="entry name" value="PDZ"/>
</dbReference>
<dbReference type="SUPFAM" id="SSF50156">
    <property type="entry name" value="PDZ domain-like"/>
    <property type="match status" value="1"/>
</dbReference>
<gene>
    <name evidence="3" type="ORF">AAE02nite_38030</name>
</gene>
<dbReference type="AlphaFoldDB" id="A0A512B2F9"/>
<dbReference type="InterPro" id="IPR024191">
    <property type="entry name" value="Peptidase_M61"/>
</dbReference>
<dbReference type="RefSeq" id="WP_246151160.1">
    <property type="nucleotide sequence ID" value="NZ_BJYS01000031.1"/>
</dbReference>
<comment type="caution">
    <text evidence="3">The sequence shown here is derived from an EMBL/GenBank/DDBJ whole genome shotgun (WGS) entry which is preliminary data.</text>
</comment>
<evidence type="ECO:0000313" key="3">
    <source>
        <dbReference type="EMBL" id="GEO06139.1"/>
    </source>
</evidence>
<evidence type="ECO:0000259" key="2">
    <source>
        <dbReference type="PROSITE" id="PS50106"/>
    </source>
</evidence>
<keyword evidence="4" id="KW-1185">Reference proteome</keyword>
<name>A0A512B2F9_9BACT</name>
<dbReference type="InterPro" id="IPR007963">
    <property type="entry name" value="Peptidase_M61_catalytic"/>
</dbReference>
<keyword evidence="1" id="KW-0732">Signal</keyword>
<dbReference type="EMBL" id="BJYS01000031">
    <property type="protein sequence ID" value="GEO06139.1"/>
    <property type="molecule type" value="Genomic_DNA"/>
</dbReference>
<dbReference type="Gene3D" id="1.10.390.10">
    <property type="entry name" value="Neutral Protease Domain 2"/>
    <property type="match status" value="1"/>
</dbReference>
<dbReference type="PIRSF" id="PIRSF016493">
    <property type="entry name" value="Glycyl_aminpptds"/>
    <property type="match status" value="1"/>
</dbReference>
<evidence type="ECO:0000256" key="1">
    <source>
        <dbReference type="SAM" id="SignalP"/>
    </source>
</evidence>
<proteinExistence type="predicted"/>
<dbReference type="InterPro" id="IPR040756">
    <property type="entry name" value="Peptidase_M61_N"/>
</dbReference>
<feature type="domain" description="PDZ" evidence="2">
    <location>
        <begin position="480"/>
        <end position="561"/>
    </location>
</feature>
<feature type="signal peptide" evidence="1">
    <location>
        <begin position="1"/>
        <end position="26"/>
    </location>
</feature>
<dbReference type="Pfam" id="PF13180">
    <property type="entry name" value="PDZ_2"/>
    <property type="match status" value="1"/>
</dbReference>
<dbReference type="SMART" id="SM00228">
    <property type="entry name" value="PDZ"/>
    <property type="match status" value="1"/>
</dbReference>
<feature type="chain" id="PRO_5021697106" evidence="1">
    <location>
        <begin position="27"/>
        <end position="600"/>
    </location>
</feature>
<organism evidence="3 4">
    <name type="scientific">Adhaeribacter aerolatus</name>
    <dbReference type="NCBI Taxonomy" id="670289"/>
    <lineage>
        <taxon>Bacteria</taxon>
        <taxon>Pseudomonadati</taxon>
        <taxon>Bacteroidota</taxon>
        <taxon>Cytophagia</taxon>
        <taxon>Cytophagales</taxon>
        <taxon>Hymenobacteraceae</taxon>
        <taxon>Adhaeribacter</taxon>
    </lineage>
</organism>